<feature type="transmembrane region" description="Helical" evidence="1">
    <location>
        <begin position="46"/>
        <end position="67"/>
    </location>
</feature>
<keyword evidence="1" id="KW-0472">Membrane</keyword>
<protein>
    <submittedName>
        <fullName evidence="2">Uncharacterized protein</fullName>
    </submittedName>
</protein>
<sequence length="444" mass="52551">MDEKKLKNIVLKLVKIFAIFCMSFVVLYSAALSLSDSKEILDQKQFFIISAITTLVILTIVFIFINLSPKKDKKNISKNGSSNSLKFKDQIKEKLSTYEKDPLYINLSLTIKDTYSLNFNYDFTLNSKKINEIFDFIYSNINSDLKENKDEFLLNYEKYFQNYDLKNAEIVMYFSNLVGLWEKIQNLIFKKLDVKNSDIKNITNKIWNLFMKNYINAYSPATLKRQKGQVAIQIYKNLLYEILQKNSFQTAENLLEDTSKEKRRQVIFEIYNSPDKELLEVYFYNTFYVGSFLKSWQKKQILFEQDRLFYDALNFIFKQMLESYIDSPVYFSSLSQNEAKNLSKTILKTALYESGFVPFKTPLRNGLEILTYDNTPEFLGSFDFYLDLFCYKFKDKKVDDFKQICQEILKNELNLYNANWLLQKDGEFGKKLFYQILPIALNKI</sequence>
<dbReference type="RefSeq" id="WP_101637025.1">
    <property type="nucleotide sequence ID" value="NZ_PKHU01000003.1"/>
</dbReference>
<name>A0A2I1NAP7_9BACT</name>
<reference evidence="2 3" key="1">
    <citation type="submission" date="2017-12" db="EMBL/GenBank/DDBJ databases">
        <title>Phylogenetic diversity of female urinary microbiome.</title>
        <authorList>
            <person name="Thomas-White K."/>
            <person name="Wolfe A.J."/>
        </authorList>
    </citation>
    <scope>NUCLEOTIDE SEQUENCE [LARGE SCALE GENOMIC DNA]</scope>
    <source>
        <strain evidence="2 3">UMB0112</strain>
    </source>
</reference>
<feature type="transmembrane region" description="Helical" evidence="1">
    <location>
        <begin position="12"/>
        <end position="34"/>
    </location>
</feature>
<dbReference type="Proteomes" id="UP000234639">
    <property type="component" value="Unassembled WGS sequence"/>
</dbReference>
<comment type="caution">
    <text evidence="2">The sequence shown here is derived from an EMBL/GenBank/DDBJ whole genome shotgun (WGS) entry which is preliminary data.</text>
</comment>
<evidence type="ECO:0000313" key="2">
    <source>
        <dbReference type="EMBL" id="PKZ29446.1"/>
    </source>
</evidence>
<keyword evidence="1" id="KW-1133">Transmembrane helix</keyword>
<accession>A0A2I1NAP7</accession>
<evidence type="ECO:0000313" key="3">
    <source>
        <dbReference type="Proteomes" id="UP000234639"/>
    </source>
</evidence>
<gene>
    <name evidence="2" type="ORF">CYJ41_03580</name>
</gene>
<proteinExistence type="predicted"/>
<organism evidence="2 3">
    <name type="scientific">Campylobacter ureolyticus</name>
    <dbReference type="NCBI Taxonomy" id="827"/>
    <lineage>
        <taxon>Bacteria</taxon>
        <taxon>Pseudomonadati</taxon>
        <taxon>Campylobacterota</taxon>
        <taxon>Epsilonproteobacteria</taxon>
        <taxon>Campylobacterales</taxon>
        <taxon>Campylobacteraceae</taxon>
        <taxon>Campylobacter</taxon>
    </lineage>
</organism>
<keyword evidence="1" id="KW-0812">Transmembrane</keyword>
<dbReference type="AlphaFoldDB" id="A0A2I1NAP7"/>
<dbReference type="EMBL" id="PKHU01000003">
    <property type="protein sequence ID" value="PKZ29446.1"/>
    <property type="molecule type" value="Genomic_DNA"/>
</dbReference>
<evidence type="ECO:0000256" key="1">
    <source>
        <dbReference type="SAM" id="Phobius"/>
    </source>
</evidence>